<evidence type="ECO:0008006" key="4">
    <source>
        <dbReference type="Google" id="ProtNLM"/>
    </source>
</evidence>
<evidence type="ECO:0000313" key="3">
    <source>
        <dbReference type="Proteomes" id="UP000033099"/>
    </source>
</evidence>
<dbReference type="EMBL" id="CP011117">
    <property type="protein sequence ID" value="AKA80668.1"/>
    <property type="molecule type" value="Genomic_DNA"/>
</dbReference>
<dbReference type="KEGG" id="pfb:VO64_0122"/>
<evidence type="ECO:0000313" key="2">
    <source>
        <dbReference type="EMBL" id="AKA80668.1"/>
    </source>
</evidence>
<reference evidence="2 3" key="1">
    <citation type="journal article" date="2015" name="Genome Announc.">
        <title>Complete Genome Sequence of Biocontrol Strain Pseudomonas fluorescens LBUM223.</title>
        <authorList>
            <person name="Roquigny R."/>
            <person name="Arseneault T."/>
            <person name="Gadkar V.J."/>
            <person name="Novinscak A."/>
            <person name="Joly D.L."/>
            <person name="Filion M."/>
        </authorList>
    </citation>
    <scope>NUCLEOTIDE SEQUENCE [LARGE SCALE GENOMIC DNA]</scope>
    <source>
        <strain evidence="2 3">LBUM223</strain>
    </source>
</reference>
<organism evidence="2 3">
    <name type="scientific">Pseudomonas synxantha</name>
    <dbReference type="NCBI Taxonomy" id="47883"/>
    <lineage>
        <taxon>Bacteria</taxon>
        <taxon>Pseudomonadati</taxon>
        <taxon>Pseudomonadota</taxon>
        <taxon>Gammaproteobacteria</taxon>
        <taxon>Pseudomonadales</taxon>
        <taxon>Pseudomonadaceae</taxon>
        <taxon>Pseudomonas</taxon>
    </lineage>
</organism>
<name>A0AAU8TCQ2_9PSED</name>
<protein>
    <recommendedName>
        <fullName evidence="4">Threonine synthase</fullName>
    </recommendedName>
</protein>
<proteinExistence type="predicted"/>
<accession>A0AAU8TCQ2</accession>
<dbReference type="Proteomes" id="UP000033099">
    <property type="component" value="Chromosome"/>
</dbReference>
<evidence type="ECO:0000256" key="1">
    <source>
        <dbReference type="SAM" id="MobiDB-lite"/>
    </source>
</evidence>
<dbReference type="AlphaFoldDB" id="A0AAU8TCQ2"/>
<sequence length="44" mass="4665">MVERGDGVGDCSRGHSIRNGHGVSPGGDLWFLYSRFCSSTSACC</sequence>
<gene>
    <name evidence="2" type="ORF">VO64_0122</name>
</gene>
<feature type="region of interest" description="Disordered" evidence="1">
    <location>
        <begin position="1"/>
        <end position="26"/>
    </location>
</feature>